<proteinExistence type="predicted"/>
<dbReference type="Proteomes" id="UP000887565">
    <property type="component" value="Unplaced"/>
</dbReference>
<reference evidence="8" key="1">
    <citation type="submission" date="2022-11" db="UniProtKB">
        <authorList>
            <consortium name="WormBaseParasite"/>
        </authorList>
    </citation>
    <scope>IDENTIFICATION</scope>
</reference>
<comment type="function">
    <text evidence="3">Involved in transvection phenomena (= synapsis-dependent gene expression), where the synaptic pairing of chromosomes carrying genes with which zeste interacts influences the expression of these genes. Zeste binds to DNA and stimulates transcription from a nearby promoter.</text>
</comment>
<dbReference type="WBParaSite" id="nRc.2.0.1.t00424-RA">
    <property type="protein sequence ID" value="nRc.2.0.1.t00424-RA"/>
    <property type="gene ID" value="nRc.2.0.1.g00424"/>
</dbReference>
<protein>
    <recommendedName>
        <fullName evidence="2">Regulatory protein zeste</fullName>
    </recommendedName>
</protein>
<evidence type="ECO:0000313" key="7">
    <source>
        <dbReference type="Proteomes" id="UP000887565"/>
    </source>
</evidence>
<feature type="region of interest" description="Disordered" evidence="5">
    <location>
        <begin position="210"/>
        <end position="232"/>
    </location>
</feature>
<evidence type="ECO:0000256" key="1">
    <source>
        <dbReference type="ARBA" id="ARBA00011764"/>
    </source>
</evidence>
<name>A0A915HG92_ROMCU</name>
<feature type="domain" description="Myb/SANT-like DNA-binding" evidence="6">
    <location>
        <begin position="51"/>
        <end position="92"/>
    </location>
</feature>
<dbReference type="InterPro" id="IPR028002">
    <property type="entry name" value="Myb_DNA-bind_5"/>
</dbReference>
<keyword evidence="4" id="KW-0175">Coiled coil</keyword>
<sequence length="232" mass="26754">MKHIDYNKWGDSIRQGTTLGLFTLALNNLQDEIKNALENGDVMTRLYCPMMSTSIEQKLLIPEKIKELKDILFCKFNEKVMNQDKQKAWQAVKNFGISTGNKFSNPITTFNYKNIKNFRKTSAKKQTRLNKFYSFEQKKIQKSTFLLKTEPRGRLNRSSPLGCWPPCRPPLTRKALRLRETIWAKLSGSGSINRPVQLSDFSNISEFDFSSPSKAPHSMKKPLRRPSVNQST</sequence>
<accession>A0A915HG92</accession>
<evidence type="ECO:0000256" key="5">
    <source>
        <dbReference type="SAM" id="MobiDB-lite"/>
    </source>
</evidence>
<organism evidence="7 8">
    <name type="scientific">Romanomermis culicivorax</name>
    <name type="common">Nematode worm</name>
    <dbReference type="NCBI Taxonomy" id="13658"/>
    <lineage>
        <taxon>Eukaryota</taxon>
        <taxon>Metazoa</taxon>
        <taxon>Ecdysozoa</taxon>
        <taxon>Nematoda</taxon>
        <taxon>Enoplea</taxon>
        <taxon>Dorylaimia</taxon>
        <taxon>Mermithida</taxon>
        <taxon>Mermithoidea</taxon>
        <taxon>Mermithidae</taxon>
        <taxon>Romanomermis</taxon>
    </lineage>
</organism>
<evidence type="ECO:0000256" key="4">
    <source>
        <dbReference type="SAM" id="Coils"/>
    </source>
</evidence>
<feature type="coiled-coil region" evidence="4">
    <location>
        <begin position="19"/>
        <end position="46"/>
    </location>
</feature>
<keyword evidence="7" id="KW-1185">Reference proteome</keyword>
<comment type="subunit">
    <text evidence="1">Self-associates forming complexes of several hundred monomers.</text>
</comment>
<dbReference type="AlphaFoldDB" id="A0A915HG92"/>
<evidence type="ECO:0000259" key="6">
    <source>
        <dbReference type="Pfam" id="PF13873"/>
    </source>
</evidence>
<dbReference type="Pfam" id="PF13873">
    <property type="entry name" value="Myb_DNA-bind_5"/>
    <property type="match status" value="1"/>
</dbReference>
<evidence type="ECO:0000256" key="2">
    <source>
        <dbReference type="ARBA" id="ARBA00016807"/>
    </source>
</evidence>
<evidence type="ECO:0000313" key="8">
    <source>
        <dbReference type="WBParaSite" id="nRc.2.0.1.t00424-RA"/>
    </source>
</evidence>
<evidence type="ECO:0000256" key="3">
    <source>
        <dbReference type="ARBA" id="ARBA00025466"/>
    </source>
</evidence>